<evidence type="ECO:0000256" key="3">
    <source>
        <dbReference type="ARBA" id="ARBA00022490"/>
    </source>
</evidence>
<organism evidence="9 10">
    <name type="scientific">Orchesella dallaii</name>
    <dbReference type="NCBI Taxonomy" id="48710"/>
    <lineage>
        <taxon>Eukaryota</taxon>
        <taxon>Metazoa</taxon>
        <taxon>Ecdysozoa</taxon>
        <taxon>Arthropoda</taxon>
        <taxon>Hexapoda</taxon>
        <taxon>Collembola</taxon>
        <taxon>Entomobryomorpha</taxon>
        <taxon>Entomobryoidea</taxon>
        <taxon>Orchesellidae</taxon>
        <taxon>Orchesellinae</taxon>
        <taxon>Orchesella</taxon>
    </lineage>
</organism>
<dbReference type="Proteomes" id="UP001642540">
    <property type="component" value="Unassembled WGS sequence"/>
</dbReference>
<keyword evidence="5" id="KW-0175">Coiled coil</keyword>
<dbReference type="InterPro" id="IPR054076">
    <property type="entry name" value="ZUO1-like_ZHD"/>
</dbReference>
<dbReference type="Gene3D" id="1.10.287.110">
    <property type="entry name" value="DnaJ domain"/>
    <property type="match status" value="1"/>
</dbReference>
<evidence type="ECO:0000259" key="8">
    <source>
        <dbReference type="PROSITE" id="PS50090"/>
    </source>
</evidence>
<dbReference type="Gene3D" id="1.10.10.60">
    <property type="entry name" value="Homeodomain-like"/>
    <property type="match status" value="2"/>
</dbReference>
<dbReference type="CDD" id="cd00167">
    <property type="entry name" value="SANT"/>
    <property type="match status" value="1"/>
</dbReference>
<accession>A0ABP1QY28</accession>
<keyword evidence="10" id="KW-1185">Reference proteome</keyword>
<dbReference type="InterPro" id="IPR044634">
    <property type="entry name" value="Zuotin/DnaJC2"/>
</dbReference>
<dbReference type="EMBL" id="CAXLJM020000051">
    <property type="protein sequence ID" value="CAL8114888.1"/>
    <property type="molecule type" value="Genomic_DNA"/>
</dbReference>
<keyword evidence="3" id="KW-0963">Cytoplasm</keyword>
<dbReference type="PANTHER" id="PTHR43999:SF1">
    <property type="entry name" value="DNAJ HOMOLOG SUBFAMILY C MEMBER 2"/>
    <property type="match status" value="1"/>
</dbReference>
<dbReference type="Gene3D" id="1.10.8.840">
    <property type="entry name" value="Ribosome-associated complex head domain"/>
    <property type="match status" value="1"/>
</dbReference>
<sequence>MAKQKSAEQPSESNGVSNGETLYVSDVDRSLIVARNEDILFNPLSNVGENVLNWVKSQHDRRLFKWAKGIEPDQEVDCESDLTYLRSLDPVQWKDQDHYQVVGLRHLRERASEDDIKKAYRIRVLKHHPDKRQAAGETINTEGDYFACIVKAYEILSNPAKRRAYDSVDPLFDDYTPSKSVKSPEEFFTVYGKWFALNARWSNDQPAPFLGNMFSTRNQVDDFYQFWFDFDSWREYSYLDEEDKEKGQSREERRWIEKQNKAQRAKLKKEEMARIRSVVEQAWSLDPRIALFKEVSRQEKLEKKLAKQRAVQDQKDELEKVRLEEERVIREETERQQAEEKERDAAAKKIKEAQKRALKKERKTFRTVCKSNNYYSEDDKTTVENMASMEELCEILQLEELTRLNELLANLSIDDGRFEFERTVQTVAQRISEEKAKTAQEAYKESDNSGGGGGGGRRSKGEEQWCHEELQLLIKAVNLFPAGTAQRWEVVANFLNQHYQGSSGKKRSAKEVLAKAKDLNSSDFSKNSLKEEANQKAYEFFEKNIKNPNAAVVVESEETKREEGVINNKSGPVSDSNAEKPWTAAEQKLFEQALKTYSAAAHPADRWDRISECVPGRSKKECVARYKELAALVKAKKSAQVVK</sequence>
<evidence type="ECO:0000256" key="6">
    <source>
        <dbReference type="SAM" id="MobiDB-lite"/>
    </source>
</evidence>
<protein>
    <recommendedName>
        <fullName evidence="11">DnaJ homolog subfamily C member 2</fullName>
    </recommendedName>
</protein>
<feature type="region of interest" description="Disordered" evidence="6">
    <location>
        <begin position="1"/>
        <end position="20"/>
    </location>
</feature>
<dbReference type="InterPro" id="IPR001005">
    <property type="entry name" value="SANT/Myb"/>
</dbReference>
<dbReference type="CDD" id="cd06257">
    <property type="entry name" value="DnaJ"/>
    <property type="match status" value="1"/>
</dbReference>
<dbReference type="SMART" id="SM00717">
    <property type="entry name" value="SANT"/>
    <property type="match status" value="2"/>
</dbReference>
<dbReference type="SUPFAM" id="SSF46689">
    <property type="entry name" value="Homeodomain-like"/>
    <property type="match status" value="2"/>
</dbReference>
<dbReference type="Pfam" id="PF21884">
    <property type="entry name" value="ZUO1-like_ZHD"/>
    <property type="match status" value="1"/>
</dbReference>
<feature type="compositionally biased region" description="Polar residues" evidence="6">
    <location>
        <begin position="7"/>
        <end position="20"/>
    </location>
</feature>
<dbReference type="PROSITE" id="PS50076">
    <property type="entry name" value="DNAJ_2"/>
    <property type="match status" value="1"/>
</dbReference>
<evidence type="ECO:0000256" key="1">
    <source>
        <dbReference type="ARBA" id="ARBA00004123"/>
    </source>
</evidence>
<dbReference type="Pfam" id="PF16717">
    <property type="entry name" value="RAC_head"/>
    <property type="match status" value="1"/>
</dbReference>
<comment type="subcellular location">
    <subcellularLocation>
        <location evidence="2">Cytoplasm</location>
    </subcellularLocation>
    <subcellularLocation>
        <location evidence="1">Nucleus</location>
    </subcellularLocation>
</comment>
<evidence type="ECO:0000256" key="4">
    <source>
        <dbReference type="ARBA" id="ARBA00023186"/>
    </source>
</evidence>
<dbReference type="InterPro" id="IPR018253">
    <property type="entry name" value="DnaJ_domain_CS"/>
</dbReference>
<dbReference type="PROSITE" id="PS00636">
    <property type="entry name" value="DNAJ_1"/>
    <property type="match status" value="1"/>
</dbReference>
<dbReference type="Pfam" id="PF00226">
    <property type="entry name" value="DnaJ"/>
    <property type="match status" value="1"/>
</dbReference>
<name>A0ABP1QY28_9HEXA</name>
<dbReference type="InterPro" id="IPR042569">
    <property type="entry name" value="RAC_head_sf"/>
</dbReference>
<evidence type="ECO:0000313" key="9">
    <source>
        <dbReference type="EMBL" id="CAL8114888.1"/>
    </source>
</evidence>
<evidence type="ECO:0000313" key="10">
    <source>
        <dbReference type="Proteomes" id="UP001642540"/>
    </source>
</evidence>
<dbReference type="PROSITE" id="PS50090">
    <property type="entry name" value="MYB_LIKE"/>
    <property type="match status" value="1"/>
</dbReference>
<comment type="caution">
    <text evidence="9">The sequence shown here is derived from an EMBL/GenBank/DDBJ whole genome shotgun (WGS) entry which is preliminary data.</text>
</comment>
<dbReference type="InterPro" id="IPR009057">
    <property type="entry name" value="Homeodomain-like_sf"/>
</dbReference>
<feature type="coiled-coil region" evidence="5">
    <location>
        <begin position="301"/>
        <end position="363"/>
    </location>
</feature>
<evidence type="ECO:0008006" key="11">
    <source>
        <dbReference type="Google" id="ProtNLM"/>
    </source>
</evidence>
<feature type="domain" description="Myb-like" evidence="8">
    <location>
        <begin position="574"/>
        <end position="630"/>
    </location>
</feature>
<dbReference type="InterPro" id="IPR032003">
    <property type="entry name" value="RAC_head"/>
</dbReference>
<keyword evidence="4" id="KW-0143">Chaperone</keyword>
<feature type="domain" description="J" evidence="7">
    <location>
        <begin position="97"/>
        <end position="169"/>
    </location>
</feature>
<feature type="region of interest" description="Disordered" evidence="6">
    <location>
        <begin position="436"/>
        <end position="461"/>
    </location>
</feature>
<evidence type="ECO:0000256" key="2">
    <source>
        <dbReference type="ARBA" id="ARBA00004496"/>
    </source>
</evidence>
<dbReference type="InterPro" id="IPR001623">
    <property type="entry name" value="DnaJ_domain"/>
</dbReference>
<gene>
    <name evidence="9" type="ORF">ODALV1_LOCUS16645</name>
</gene>
<evidence type="ECO:0000259" key="7">
    <source>
        <dbReference type="PROSITE" id="PS50076"/>
    </source>
</evidence>
<dbReference type="InterPro" id="IPR036869">
    <property type="entry name" value="J_dom_sf"/>
</dbReference>
<dbReference type="SMART" id="SM00271">
    <property type="entry name" value="DnaJ"/>
    <property type="match status" value="1"/>
</dbReference>
<dbReference type="SUPFAM" id="SSF46565">
    <property type="entry name" value="Chaperone J-domain"/>
    <property type="match status" value="1"/>
</dbReference>
<dbReference type="PANTHER" id="PTHR43999">
    <property type="entry name" value="DNAJ HOMOLOG SUBFAMILY C MEMBER 2"/>
    <property type="match status" value="1"/>
</dbReference>
<reference evidence="9 10" key="1">
    <citation type="submission" date="2024-08" db="EMBL/GenBank/DDBJ databases">
        <authorList>
            <person name="Cucini C."/>
            <person name="Frati F."/>
        </authorList>
    </citation>
    <scope>NUCLEOTIDE SEQUENCE [LARGE SCALE GENOMIC DNA]</scope>
</reference>
<dbReference type="Pfam" id="PF23082">
    <property type="entry name" value="Myb_DNA-binding_2"/>
    <property type="match status" value="1"/>
</dbReference>
<proteinExistence type="predicted"/>
<dbReference type="PRINTS" id="PR00625">
    <property type="entry name" value="JDOMAIN"/>
</dbReference>
<dbReference type="Pfam" id="PF00249">
    <property type="entry name" value="Myb_DNA-binding"/>
    <property type="match status" value="1"/>
</dbReference>
<feature type="compositionally biased region" description="Basic and acidic residues" evidence="6">
    <location>
        <begin position="436"/>
        <end position="447"/>
    </location>
</feature>
<evidence type="ECO:0000256" key="5">
    <source>
        <dbReference type="SAM" id="Coils"/>
    </source>
</evidence>